<dbReference type="Proteomes" id="UP000182034">
    <property type="component" value="Unassembled WGS sequence"/>
</dbReference>
<accession>A0A1K2IDG2</accession>
<dbReference type="OrthoDB" id="1260945at2"/>
<name>A0A1K2IDG2_9FLAO</name>
<keyword evidence="3" id="KW-1185">Reference proteome</keyword>
<organism evidence="2 3">
    <name type="scientific">Chryseobacterium limigenitum</name>
    <dbReference type="NCBI Taxonomy" id="1612149"/>
    <lineage>
        <taxon>Bacteria</taxon>
        <taxon>Pseudomonadati</taxon>
        <taxon>Bacteroidota</taxon>
        <taxon>Flavobacteriia</taxon>
        <taxon>Flavobacteriales</taxon>
        <taxon>Weeksellaceae</taxon>
        <taxon>Chryseobacterium group</taxon>
        <taxon>Chryseobacterium</taxon>
    </lineage>
</organism>
<sequence>MKKIVLLALINLSTLGFAQKIYTKISDSKINQERLQVAQNFINQYLDKCKNKDYTEFKDFIISKKIEKEVNEGREKACLGTENVKILGLNSVYIQNYSKDYDPVELFVYDISDEKYPTHKYISTWVYHDKNVIGGLWISEEKPIYKKKKKSE</sequence>
<proteinExistence type="predicted"/>
<dbReference type="AlphaFoldDB" id="A0A1K2IDG2"/>
<dbReference type="RefSeq" id="WP_072406594.1">
    <property type="nucleotide sequence ID" value="NZ_FPKW01000001.1"/>
</dbReference>
<reference evidence="3" key="1">
    <citation type="submission" date="2016-10" db="EMBL/GenBank/DDBJ databases">
        <authorList>
            <person name="Varghese N."/>
            <person name="Submissions S."/>
        </authorList>
    </citation>
    <scope>NUCLEOTIDE SEQUENCE [LARGE SCALE GENOMIC DNA]</scope>
    <source>
        <strain evidence="3">SUR2</strain>
    </source>
</reference>
<feature type="signal peptide" evidence="1">
    <location>
        <begin position="1"/>
        <end position="18"/>
    </location>
</feature>
<gene>
    <name evidence="2" type="ORF">SAMN05216324_101354</name>
</gene>
<evidence type="ECO:0000256" key="1">
    <source>
        <dbReference type="SAM" id="SignalP"/>
    </source>
</evidence>
<evidence type="ECO:0000313" key="3">
    <source>
        <dbReference type="Proteomes" id="UP000182034"/>
    </source>
</evidence>
<dbReference type="EMBL" id="FPKW01000001">
    <property type="protein sequence ID" value="SFZ90423.1"/>
    <property type="molecule type" value="Genomic_DNA"/>
</dbReference>
<keyword evidence="1" id="KW-0732">Signal</keyword>
<protein>
    <submittedName>
        <fullName evidence="2">Uncharacterized protein</fullName>
    </submittedName>
</protein>
<evidence type="ECO:0000313" key="2">
    <source>
        <dbReference type="EMBL" id="SFZ90423.1"/>
    </source>
</evidence>
<feature type="chain" id="PRO_5013040941" evidence="1">
    <location>
        <begin position="19"/>
        <end position="152"/>
    </location>
</feature>